<feature type="domain" description="RNA polymerase sigma-70" evidence="5">
    <location>
        <begin position="132"/>
        <end position="158"/>
    </location>
</feature>
<dbReference type="InterPro" id="IPR000943">
    <property type="entry name" value="RNA_pol_sigma70"/>
</dbReference>
<dbReference type="PROSITE" id="PS00716">
    <property type="entry name" value="SIGMA70_2"/>
    <property type="match status" value="1"/>
</dbReference>
<dbReference type="PRINTS" id="PR00046">
    <property type="entry name" value="SIGMA70FCT"/>
</dbReference>
<reference evidence="6 7" key="1">
    <citation type="submission" date="2020-08" db="EMBL/GenBank/DDBJ databases">
        <title>Genomic Encyclopedia of Type Strains, Phase IV (KMG-V): Genome sequencing to study the core and pangenomes of soil and plant-associated prokaryotes.</title>
        <authorList>
            <person name="Whitman W."/>
        </authorList>
    </citation>
    <scope>NUCLEOTIDE SEQUENCE [LARGE SCALE GENOMIC DNA]</scope>
    <source>
        <strain evidence="6 7">SEMIA 4074</strain>
    </source>
</reference>
<evidence type="ECO:0000256" key="2">
    <source>
        <dbReference type="ARBA" id="ARBA00023082"/>
    </source>
</evidence>
<evidence type="ECO:0000313" key="7">
    <source>
        <dbReference type="Proteomes" id="UP000524492"/>
    </source>
</evidence>
<dbReference type="GO" id="GO:0003677">
    <property type="term" value="F:DNA binding"/>
    <property type="evidence" value="ECO:0007669"/>
    <property type="project" value="UniProtKB-KW"/>
</dbReference>
<dbReference type="AlphaFoldDB" id="A0A7W6MHD1"/>
<dbReference type="InterPro" id="IPR014284">
    <property type="entry name" value="RNA_pol_sigma-70_dom"/>
</dbReference>
<accession>A0A7W6MHD1</accession>
<dbReference type="Pfam" id="PF04542">
    <property type="entry name" value="Sigma70_r2"/>
    <property type="match status" value="1"/>
</dbReference>
<evidence type="ECO:0000256" key="1">
    <source>
        <dbReference type="ARBA" id="ARBA00023015"/>
    </source>
</evidence>
<evidence type="ECO:0000313" key="6">
    <source>
        <dbReference type="EMBL" id="MBB4192764.1"/>
    </source>
</evidence>
<dbReference type="InterPro" id="IPR007627">
    <property type="entry name" value="RNA_pol_sigma70_r2"/>
</dbReference>
<keyword evidence="2" id="KW-0731">Sigma factor</keyword>
<protein>
    <submittedName>
        <fullName evidence="6">RNA polymerase sigma factor (Sigma-70 family)</fullName>
    </submittedName>
</protein>
<dbReference type="InterPro" id="IPR013325">
    <property type="entry name" value="RNA_pol_sigma_r2"/>
</dbReference>
<dbReference type="Pfam" id="PF04545">
    <property type="entry name" value="Sigma70_r4"/>
    <property type="match status" value="1"/>
</dbReference>
<name>A0A7W6MHD1_9HYPH</name>
<dbReference type="GO" id="GO:0016987">
    <property type="term" value="F:sigma factor activity"/>
    <property type="evidence" value="ECO:0007669"/>
    <property type="project" value="UniProtKB-KW"/>
</dbReference>
<dbReference type="EMBL" id="JACIFV010000009">
    <property type="protein sequence ID" value="MBB4192764.1"/>
    <property type="molecule type" value="Genomic_DNA"/>
</dbReference>
<dbReference type="Proteomes" id="UP000524492">
    <property type="component" value="Unassembled WGS sequence"/>
</dbReference>
<keyword evidence="4" id="KW-0804">Transcription</keyword>
<gene>
    <name evidence="6" type="ORF">GGD53_002924</name>
</gene>
<evidence type="ECO:0000259" key="5">
    <source>
        <dbReference type="PROSITE" id="PS00716"/>
    </source>
</evidence>
<dbReference type="GO" id="GO:0006352">
    <property type="term" value="P:DNA-templated transcription initiation"/>
    <property type="evidence" value="ECO:0007669"/>
    <property type="project" value="InterPro"/>
</dbReference>
<keyword evidence="7" id="KW-1185">Reference proteome</keyword>
<dbReference type="Gene3D" id="1.10.1740.10">
    <property type="match status" value="1"/>
</dbReference>
<dbReference type="SUPFAM" id="SSF88659">
    <property type="entry name" value="Sigma3 and sigma4 domains of RNA polymerase sigma factors"/>
    <property type="match status" value="1"/>
</dbReference>
<sequence>MEAANDNRPAEFDARVMAYVPGLKRLAGRRVPREYRDDLVTDTIMYALAHWKNFREDGGMWNWLEWSMRGILKNAATKAANRKKNLKFVPIEDHMNLSTPATQLAHADLSKALDGMTGRGGKIVVRRALGHSLREIGDEMGMTSERVRQLEAREMKRLKAVRAG</sequence>
<dbReference type="NCBIfam" id="TIGR02937">
    <property type="entry name" value="sigma70-ECF"/>
    <property type="match status" value="1"/>
</dbReference>
<evidence type="ECO:0000256" key="4">
    <source>
        <dbReference type="ARBA" id="ARBA00023163"/>
    </source>
</evidence>
<comment type="caution">
    <text evidence="6">The sequence shown here is derived from an EMBL/GenBank/DDBJ whole genome shotgun (WGS) entry which is preliminary data.</text>
</comment>
<proteinExistence type="predicted"/>
<dbReference type="SUPFAM" id="SSF88946">
    <property type="entry name" value="Sigma2 domain of RNA polymerase sigma factors"/>
    <property type="match status" value="1"/>
</dbReference>
<keyword evidence="3" id="KW-0238">DNA-binding</keyword>
<dbReference type="Gene3D" id="1.10.10.10">
    <property type="entry name" value="Winged helix-like DNA-binding domain superfamily/Winged helix DNA-binding domain"/>
    <property type="match status" value="1"/>
</dbReference>
<dbReference type="InterPro" id="IPR007630">
    <property type="entry name" value="RNA_pol_sigma70_r4"/>
</dbReference>
<dbReference type="RefSeq" id="WP_184457017.1">
    <property type="nucleotide sequence ID" value="NZ_JACIFV010000009.1"/>
</dbReference>
<dbReference type="InterPro" id="IPR013324">
    <property type="entry name" value="RNA_pol_sigma_r3/r4-like"/>
</dbReference>
<dbReference type="InterPro" id="IPR036388">
    <property type="entry name" value="WH-like_DNA-bd_sf"/>
</dbReference>
<keyword evidence="1" id="KW-0805">Transcription regulation</keyword>
<organism evidence="6 7">
    <name type="scientific">Rhizobium aethiopicum</name>
    <dbReference type="NCBI Taxonomy" id="1138170"/>
    <lineage>
        <taxon>Bacteria</taxon>
        <taxon>Pseudomonadati</taxon>
        <taxon>Pseudomonadota</taxon>
        <taxon>Alphaproteobacteria</taxon>
        <taxon>Hyphomicrobiales</taxon>
        <taxon>Rhizobiaceae</taxon>
        <taxon>Rhizobium/Agrobacterium group</taxon>
        <taxon>Rhizobium</taxon>
    </lineage>
</organism>
<evidence type="ECO:0000256" key="3">
    <source>
        <dbReference type="ARBA" id="ARBA00023125"/>
    </source>
</evidence>